<keyword evidence="3" id="KW-1185">Reference proteome</keyword>
<dbReference type="HOGENOM" id="CLU_1243818_0_0_11"/>
<name>Q0RSA4_FRAAA</name>
<protein>
    <submittedName>
        <fullName evidence="2">Uncharacterized protein</fullName>
    </submittedName>
</protein>
<dbReference type="KEGG" id="fal:FRAAL0894"/>
<evidence type="ECO:0000313" key="2">
    <source>
        <dbReference type="EMBL" id="CAJ59560.1"/>
    </source>
</evidence>
<sequence length="211" mass="21413">MEAWMTDRRRRVDSAPIMAARSLIQGAPYGSLALWGGAVAHGLRFATAPVDVPLDAPTGPVAVPRPQSGVSPAHPVSGRVSPAEEPYIESAPGGPAISRVLLLAPTPFAAGLGGGDLATRLNLCGSATEGGRWVSVAFGGWVSPLPAQAWPVAAVGFSLRHPTADLLDLGAGWSLLQMEVAEAVVRTARACVLLATAAAVGLLAEASGTCP</sequence>
<reference evidence="2 3" key="1">
    <citation type="journal article" date="2007" name="Genome Res.">
        <title>Genome characteristics of facultatively symbiotic Frankia sp. strains reflect host range and host plant biogeography.</title>
        <authorList>
            <person name="Normand P."/>
            <person name="Lapierre P."/>
            <person name="Tisa L.S."/>
            <person name="Gogarten J.P."/>
            <person name="Alloisio N."/>
            <person name="Bagnarol E."/>
            <person name="Bassi C.A."/>
            <person name="Berry A.M."/>
            <person name="Bickhart D.M."/>
            <person name="Choisne N."/>
            <person name="Couloux A."/>
            <person name="Cournoyer B."/>
            <person name="Cruveiller S."/>
            <person name="Daubin V."/>
            <person name="Demange N."/>
            <person name="Francino M.P."/>
            <person name="Goltsman E."/>
            <person name="Huang Y."/>
            <person name="Kopp O.R."/>
            <person name="Labarre L."/>
            <person name="Lapidus A."/>
            <person name="Lavire C."/>
            <person name="Marechal J."/>
            <person name="Martinez M."/>
            <person name="Mastronunzio J.E."/>
            <person name="Mullin B.C."/>
            <person name="Niemann J."/>
            <person name="Pujic P."/>
            <person name="Rawnsley T."/>
            <person name="Rouy Z."/>
            <person name="Schenowitz C."/>
            <person name="Sellstedt A."/>
            <person name="Tavares F."/>
            <person name="Tomkins J.P."/>
            <person name="Vallenet D."/>
            <person name="Valverde C."/>
            <person name="Wall L.G."/>
            <person name="Wang Y."/>
            <person name="Medigue C."/>
            <person name="Benson D.R."/>
        </authorList>
    </citation>
    <scope>NUCLEOTIDE SEQUENCE [LARGE SCALE GENOMIC DNA]</scope>
    <source>
        <strain evidence="3">DSM 45986 / CECT 9034 / ACN14a</strain>
    </source>
</reference>
<organism evidence="2 3">
    <name type="scientific">Frankia alni (strain DSM 45986 / CECT 9034 / ACN14a)</name>
    <dbReference type="NCBI Taxonomy" id="326424"/>
    <lineage>
        <taxon>Bacteria</taxon>
        <taxon>Bacillati</taxon>
        <taxon>Actinomycetota</taxon>
        <taxon>Actinomycetes</taxon>
        <taxon>Frankiales</taxon>
        <taxon>Frankiaceae</taxon>
        <taxon>Frankia</taxon>
    </lineage>
</organism>
<dbReference type="AlphaFoldDB" id="Q0RSA4"/>
<proteinExistence type="predicted"/>
<feature type="region of interest" description="Disordered" evidence="1">
    <location>
        <begin position="63"/>
        <end position="85"/>
    </location>
</feature>
<evidence type="ECO:0000256" key="1">
    <source>
        <dbReference type="SAM" id="MobiDB-lite"/>
    </source>
</evidence>
<dbReference type="EMBL" id="CT573213">
    <property type="protein sequence ID" value="CAJ59560.1"/>
    <property type="molecule type" value="Genomic_DNA"/>
</dbReference>
<evidence type="ECO:0000313" key="3">
    <source>
        <dbReference type="Proteomes" id="UP000000657"/>
    </source>
</evidence>
<dbReference type="Proteomes" id="UP000000657">
    <property type="component" value="Chromosome"/>
</dbReference>
<gene>
    <name evidence="2" type="ordered locus">FRAAL0894</name>
</gene>
<accession>Q0RSA4</accession>